<name>A0A176WK93_MARPO</name>
<comment type="caution">
    <text evidence="1">The sequence shown here is derived from an EMBL/GenBank/DDBJ whole genome shotgun (WGS) entry which is preliminary data.</text>
</comment>
<keyword evidence="2" id="KW-1185">Reference proteome</keyword>
<sequence>MGTTVYAYVSVVDCWDGVLQRTWKLMFILLKPVVFLNAFWKTVTVNMVTWVGSHDHRGVFPEISPSFFGVVMRPERCRSLEFRQISYLDYCDGSMPSTGALNHCSNGKQLRVGGGGRKGASAHAVGGKPVYVRTSCTLDKDATDSENSLQRKVWDNLNSSAGGAPAKLVSLLSIKERTHMVRISPGS</sequence>
<dbReference type="AlphaFoldDB" id="A0A176WK93"/>
<protein>
    <submittedName>
        <fullName evidence="1">Uncharacterized protein</fullName>
    </submittedName>
</protein>
<dbReference type="Proteomes" id="UP000077202">
    <property type="component" value="Unassembled WGS sequence"/>
</dbReference>
<reference evidence="1" key="1">
    <citation type="submission" date="2016-03" db="EMBL/GenBank/DDBJ databases">
        <title>Mechanisms controlling the formation of the plant cell surface in tip-growing cells are functionally conserved among land plants.</title>
        <authorList>
            <person name="Honkanen S."/>
            <person name="Jones V.A."/>
            <person name="Morieri G."/>
            <person name="Champion C."/>
            <person name="Hetherington A.J."/>
            <person name="Kelly S."/>
            <person name="Saint-Marcoux D."/>
            <person name="Proust H."/>
            <person name="Prescott H."/>
            <person name="Dolan L."/>
        </authorList>
    </citation>
    <scope>NUCLEOTIDE SEQUENCE [LARGE SCALE GENOMIC DNA]</scope>
    <source>
        <tissue evidence="1">Whole gametophyte</tissue>
    </source>
</reference>
<organism evidence="1 2">
    <name type="scientific">Marchantia polymorpha subsp. ruderalis</name>
    <dbReference type="NCBI Taxonomy" id="1480154"/>
    <lineage>
        <taxon>Eukaryota</taxon>
        <taxon>Viridiplantae</taxon>
        <taxon>Streptophyta</taxon>
        <taxon>Embryophyta</taxon>
        <taxon>Marchantiophyta</taxon>
        <taxon>Marchantiopsida</taxon>
        <taxon>Marchantiidae</taxon>
        <taxon>Marchantiales</taxon>
        <taxon>Marchantiaceae</taxon>
        <taxon>Marchantia</taxon>
    </lineage>
</organism>
<proteinExistence type="predicted"/>
<accession>A0A176WK93</accession>
<evidence type="ECO:0000313" key="1">
    <source>
        <dbReference type="EMBL" id="OAE32752.1"/>
    </source>
</evidence>
<dbReference type="EMBL" id="LVLJ01000736">
    <property type="protein sequence ID" value="OAE32752.1"/>
    <property type="molecule type" value="Genomic_DNA"/>
</dbReference>
<gene>
    <name evidence="1" type="ORF">AXG93_3556s1020</name>
</gene>
<evidence type="ECO:0000313" key="2">
    <source>
        <dbReference type="Proteomes" id="UP000077202"/>
    </source>
</evidence>